<name>A0AAF0C6A1_9GAMM</name>
<evidence type="ECO:0000256" key="1">
    <source>
        <dbReference type="SAM" id="SignalP"/>
    </source>
</evidence>
<dbReference type="Pfam" id="PF09912">
    <property type="entry name" value="DUF2141"/>
    <property type="match status" value="1"/>
</dbReference>
<protein>
    <submittedName>
        <fullName evidence="2">DUF2141 domain-containing protein</fullName>
    </submittedName>
</protein>
<proteinExistence type="predicted"/>
<accession>A0AAF0C6A1</accession>
<feature type="chain" id="PRO_5041993247" evidence="1">
    <location>
        <begin position="21"/>
        <end position="168"/>
    </location>
</feature>
<reference evidence="2 3" key="2">
    <citation type="journal article" date="2022" name="Mar. Drugs">
        <title>Bioassay-Guided Fractionation Leads to the Detection of Cholic Acid Generated by the Rare Thalassomonas sp.</title>
        <authorList>
            <person name="Pheiffer F."/>
            <person name="Schneider Y.K."/>
            <person name="Hansen E.H."/>
            <person name="Andersen J.H."/>
            <person name="Isaksson J."/>
            <person name="Busche T."/>
            <person name="R C."/>
            <person name="Kalinowski J."/>
            <person name="Zyl L.V."/>
            <person name="Trindade M."/>
        </authorList>
    </citation>
    <scope>NUCLEOTIDE SEQUENCE [LARGE SCALE GENOMIC DNA]</scope>
    <source>
        <strain evidence="2 3">XOM25</strain>
    </source>
</reference>
<evidence type="ECO:0000313" key="3">
    <source>
        <dbReference type="Proteomes" id="UP000032352"/>
    </source>
</evidence>
<dbReference type="EMBL" id="CP059733">
    <property type="protein sequence ID" value="WDE04152.1"/>
    <property type="molecule type" value="Genomic_DNA"/>
</dbReference>
<evidence type="ECO:0000313" key="2">
    <source>
        <dbReference type="EMBL" id="WDE04152.1"/>
    </source>
</evidence>
<feature type="signal peptide" evidence="1">
    <location>
        <begin position="1"/>
        <end position="20"/>
    </location>
</feature>
<dbReference type="Proteomes" id="UP000032352">
    <property type="component" value="Chromosome"/>
</dbReference>
<keyword evidence="3" id="KW-1185">Reference proteome</keyword>
<dbReference type="InterPro" id="IPR018673">
    <property type="entry name" value="DUF2141"/>
</dbReference>
<dbReference type="KEGG" id="tvd:SG34_022775"/>
<organism evidence="2 3">
    <name type="scientific">Thalassomonas viridans</name>
    <dbReference type="NCBI Taxonomy" id="137584"/>
    <lineage>
        <taxon>Bacteria</taxon>
        <taxon>Pseudomonadati</taxon>
        <taxon>Pseudomonadota</taxon>
        <taxon>Gammaproteobacteria</taxon>
        <taxon>Alteromonadales</taxon>
        <taxon>Colwelliaceae</taxon>
        <taxon>Thalassomonas</taxon>
    </lineage>
</organism>
<sequence length="168" mass="18163">MNLSIYSLSFITLSTLFTSAASTRPAGPGELTELNIKISNIPLTASKESETKTPVGKQPAGELEIALLANAAQWQLDEPPFKVIRLPADKTDISYTFSQIPAGRYALYAFFDANNNNTLDEDWLGMPTESFTFSGLTPSVGEDINFLDASFIVGGKGKTMTLTLIGME</sequence>
<gene>
    <name evidence="2" type="ORF">SG34_022775</name>
</gene>
<keyword evidence="1" id="KW-0732">Signal</keyword>
<dbReference type="AlphaFoldDB" id="A0AAF0C6A1"/>
<dbReference type="RefSeq" id="WP_053047058.1">
    <property type="nucleotide sequence ID" value="NZ_CP059733.1"/>
</dbReference>
<reference evidence="2 3" key="1">
    <citation type="journal article" date="2015" name="Genome Announc.">
        <title>Draft Genome Sequences of Marine Isolates of Thalassomonas viridans and Thalassomonas actiniarum.</title>
        <authorList>
            <person name="Olonade I."/>
            <person name="van Zyl L.J."/>
            <person name="Trindade M."/>
        </authorList>
    </citation>
    <scope>NUCLEOTIDE SEQUENCE [LARGE SCALE GENOMIC DNA]</scope>
    <source>
        <strain evidence="2 3">XOM25</strain>
    </source>
</reference>